<keyword evidence="6 14" id="KW-0560">Oxidoreductase</keyword>
<evidence type="ECO:0000256" key="8">
    <source>
        <dbReference type="ARBA" id="ARBA00023284"/>
    </source>
</evidence>
<evidence type="ECO:0000256" key="3">
    <source>
        <dbReference type="ARBA" id="ARBA00013017"/>
    </source>
</evidence>
<dbReference type="NCBIfam" id="NF006960">
    <property type="entry name" value="PRK09437.1"/>
    <property type="match status" value="1"/>
</dbReference>
<gene>
    <name evidence="14" type="primary">bcp</name>
    <name evidence="14" type="ORF">ACCI49_11180</name>
</gene>
<evidence type="ECO:0000313" key="14">
    <source>
        <dbReference type="EMBL" id="MFA0811480.1"/>
    </source>
</evidence>
<evidence type="ECO:0000313" key="15">
    <source>
        <dbReference type="Proteomes" id="UP001569428"/>
    </source>
</evidence>
<evidence type="ECO:0000256" key="5">
    <source>
        <dbReference type="ARBA" id="ARBA00022862"/>
    </source>
</evidence>
<dbReference type="InterPro" id="IPR036249">
    <property type="entry name" value="Thioredoxin-like_sf"/>
</dbReference>
<dbReference type="InterPro" id="IPR000866">
    <property type="entry name" value="AhpC/TSA"/>
</dbReference>
<keyword evidence="8" id="KW-0676">Redox-active center</keyword>
<evidence type="ECO:0000256" key="7">
    <source>
        <dbReference type="ARBA" id="ARBA00023157"/>
    </source>
</evidence>
<dbReference type="EMBL" id="JBGMEK010000021">
    <property type="protein sequence ID" value="MFA0811480.1"/>
    <property type="molecule type" value="Genomic_DNA"/>
</dbReference>
<name>A0ABV4P192_9GAMM</name>
<comment type="similarity">
    <text evidence="10">Belongs to the peroxiredoxin family. BCP/PrxQ subfamily.</text>
</comment>
<evidence type="ECO:0000259" key="13">
    <source>
        <dbReference type="PROSITE" id="PS51352"/>
    </source>
</evidence>
<dbReference type="CDD" id="cd03017">
    <property type="entry name" value="PRX_BCP"/>
    <property type="match status" value="1"/>
</dbReference>
<evidence type="ECO:0000256" key="12">
    <source>
        <dbReference type="ARBA" id="ARBA00049091"/>
    </source>
</evidence>
<keyword evidence="4 14" id="KW-0575">Peroxidase</keyword>
<evidence type="ECO:0000256" key="2">
    <source>
        <dbReference type="ARBA" id="ARBA00011245"/>
    </source>
</evidence>
<comment type="subunit">
    <text evidence="2">Monomer.</text>
</comment>
<dbReference type="PIRSF" id="PIRSF000239">
    <property type="entry name" value="AHPC"/>
    <property type="match status" value="1"/>
</dbReference>
<comment type="caution">
    <text evidence="14">The sequence shown here is derived from an EMBL/GenBank/DDBJ whole genome shotgun (WGS) entry which is preliminary data.</text>
</comment>
<dbReference type="InterPro" id="IPR013766">
    <property type="entry name" value="Thioredoxin_domain"/>
</dbReference>
<dbReference type="PROSITE" id="PS51352">
    <property type="entry name" value="THIOREDOXIN_2"/>
    <property type="match status" value="1"/>
</dbReference>
<dbReference type="GO" id="GO:0140824">
    <property type="term" value="F:thioredoxin-dependent peroxiredoxin activity"/>
    <property type="evidence" value="ECO:0007669"/>
    <property type="project" value="UniProtKB-EC"/>
</dbReference>
<comment type="function">
    <text evidence="1">Thiol-specific peroxidase that catalyzes the reduction of hydrogen peroxide and organic hydroperoxides to water and alcohols, respectively. Plays a role in cell protection against oxidative stress by detoxifying peroxides and as sensor of hydrogen peroxide-mediated signaling events.</text>
</comment>
<reference evidence="14 15" key="1">
    <citation type="submission" date="2024-08" db="EMBL/GenBank/DDBJ databases">
        <authorList>
            <person name="Ishaq N."/>
        </authorList>
    </citation>
    <scope>NUCLEOTIDE SEQUENCE [LARGE SCALE GENOMIC DNA]</scope>
    <source>
        <strain evidence="14 15">DSM 18651</strain>
    </source>
</reference>
<evidence type="ECO:0000256" key="9">
    <source>
        <dbReference type="ARBA" id="ARBA00032824"/>
    </source>
</evidence>
<dbReference type="Proteomes" id="UP001569428">
    <property type="component" value="Unassembled WGS sequence"/>
</dbReference>
<proteinExistence type="inferred from homology"/>
<evidence type="ECO:0000256" key="11">
    <source>
        <dbReference type="ARBA" id="ARBA00042639"/>
    </source>
</evidence>
<evidence type="ECO:0000256" key="1">
    <source>
        <dbReference type="ARBA" id="ARBA00003330"/>
    </source>
</evidence>
<dbReference type="PANTHER" id="PTHR42801:SF4">
    <property type="entry name" value="AHPC_TSA FAMILY PROTEIN"/>
    <property type="match status" value="1"/>
</dbReference>
<keyword evidence="7" id="KW-1015">Disulfide bond</keyword>
<dbReference type="InterPro" id="IPR024706">
    <property type="entry name" value="Peroxiredoxin_AhpC-typ"/>
</dbReference>
<dbReference type="PANTHER" id="PTHR42801">
    <property type="entry name" value="THIOREDOXIN-DEPENDENT PEROXIDE REDUCTASE"/>
    <property type="match status" value="1"/>
</dbReference>
<dbReference type="InterPro" id="IPR050924">
    <property type="entry name" value="Peroxiredoxin_BCP/PrxQ"/>
</dbReference>
<accession>A0ABV4P192</accession>
<evidence type="ECO:0000256" key="10">
    <source>
        <dbReference type="ARBA" id="ARBA00038489"/>
    </source>
</evidence>
<dbReference type="Pfam" id="PF00578">
    <property type="entry name" value="AhpC-TSA"/>
    <property type="match status" value="1"/>
</dbReference>
<dbReference type="SUPFAM" id="SSF52833">
    <property type="entry name" value="Thioredoxin-like"/>
    <property type="match status" value="1"/>
</dbReference>
<dbReference type="EC" id="1.11.1.24" evidence="3"/>
<protein>
    <recommendedName>
        <fullName evidence="3">thioredoxin-dependent peroxiredoxin</fullName>
        <ecNumber evidence="3">1.11.1.24</ecNumber>
    </recommendedName>
    <alternativeName>
        <fullName evidence="9">Thioredoxin peroxidase</fullName>
    </alternativeName>
    <alternativeName>
        <fullName evidence="11">Thioredoxin-dependent peroxiredoxin Bcp</fullName>
    </alternativeName>
</protein>
<evidence type="ECO:0000256" key="4">
    <source>
        <dbReference type="ARBA" id="ARBA00022559"/>
    </source>
</evidence>
<keyword evidence="15" id="KW-1185">Reference proteome</keyword>
<dbReference type="Gene3D" id="3.40.30.10">
    <property type="entry name" value="Glutaredoxin"/>
    <property type="match status" value="1"/>
</dbReference>
<evidence type="ECO:0000256" key="6">
    <source>
        <dbReference type="ARBA" id="ARBA00023002"/>
    </source>
</evidence>
<sequence length="158" mass="17888">MAFPKIGNLAPVFTLTNQSGEKVSLKDFRDKSNVVLYFYPKALTPGCTTQACGIRDSKSDYKNVGTVVLGVSPDPEAKLQRFIEKHELNFDLLSDEDHKIADKYGCWGLKKFMGKEYMGLIRTTFIIDKSGRLRHIIDKVKTKTHSEDVLSWIEENLG</sequence>
<feature type="domain" description="Thioredoxin" evidence="13">
    <location>
        <begin position="4"/>
        <end position="158"/>
    </location>
</feature>
<organism evidence="14 15">
    <name type="scientific">Microbulbifer epialgicus</name>
    <dbReference type="NCBI Taxonomy" id="393907"/>
    <lineage>
        <taxon>Bacteria</taxon>
        <taxon>Pseudomonadati</taxon>
        <taxon>Pseudomonadota</taxon>
        <taxon>Gammaproteobacteria</taxon>
        <taxon>Cellvibrionales</taxon>
        <taxon>Microbulbiferaceae</taxon>
        <taxon>Microbulbifer</taxon>
    </lineage>
</organism>
<dbReference type="RefSeq" id="WP_371839041.1">
    <property type="nucleotide sequence ID" value="NZ_JBGMEK010000021.1"/>
</dbReference>
<comment type="catalytic activity">
    <reaction evidence="12">
        <text>a hydroperoxide + [thioredoxin]-dithiol = an alcohol + [thioredoxin]-disulfide + H2O</text>
        <dbReference type="Rhea" id="RHEA:62620"/>
        <dbReference type="Rhea" id="RHEA-COMP:10698"/>
        <dbReference type="Rhea" id="RHEA-COMP:10700"/>
        <dbReference type="ChEBI" id="CHEBI:15377"/>
        <dbReference type="ChEBI" id="CHEBI:29950"/>
        <dbReference type="ChEBI" id="CHEBI:30879"/>
        <dbReference type="ChEBI" id="CHEBI:35924"/>
        <dbReference type="ChEBI" id="CHEBI:50058"/>
        <dbReference type="EC" id="1.11.1.24"/>
    </reaction>
</comment>
<keyword evidence="5" id="KW-0049">Antioxidant</keyword>